<evidence type="ECO:0000256" key="5">
    <source>
        <dbReference type="ARBA" id="ARBA00023136"/>
    </source>
</evidence>
<keyword evidence="5 9" id="KW-0472">Membrane</keyword>
<sequence>MQDRPLLLFTLCWIAGSSAACLYSGFTLGWIWAIASVALLISMILFKVRVGMIVIVWLALTVSGGYWEWHDHSNVSMVPQAVKQDISILTGMPVDVEGVIISSVEVDGDRADMNVKLSGINSSEILETVLVQVKLLTKEQQQKALEWQRGDEIKLSGTLEIPAPARNFDGFDYRKYLRTKEIHWIVKVKGLQNTVVQSPTSWSISTLFRVNDALRAKLASKLDALFQEPHAGFMKGLIIGMQDDVDPVTYNQFSQLGLTHILAVSGTHVAVYVACLMILLSLFRLSREKILTIIILLVPAYVLLTGFSPSVVRSGIMSMITLYAARRGLLKDGLHIISAAALLMLVWNPYLLINVSFQLSFIVTLGLIIYVPLAMPLLSRVPRKLAGALGVTVIAQFTSFPLTIYYFNQFSMLSVVANLILVPLISAIVMPLGMVSLALGSIWMPAGRYVAWVVEWLDNMSFTLVEWMNIHPAFITIWRSPSIVWICCYYILLYVLLRLGKLWVHHVQPLPISVDDTIPLEGVGVHHMQQLQERGNKLTWKQYIVAPLILSFIVLLYVGYQPLSLKGAGLVQFLDVGQGDSILITTPEGKNILVDGGGTLNFSKQSDSWKARKEPFEVGTKVLVPLLKKRGIHQLDAVILTHGDQDHIGGLQAVLDQIPVKAILFNGTLTGTSTLEKLLLTALVKKVPIYAVHQSMEMHPDPFTSMIFLSPEMTQDEQIELPIIKDQNHSSLVFTLEMNGVRVLLTGDMDEASENEILEDATNSIFQIQGIDIIKIAHHGSKTSSSKEWLANLNATTAVISVGVNNSYGHPNSDVVDRILNQGLSIFRTDQQGEIQMKLHHKKVWVRNKLK</sequence>
<proteinExistence type="predicted"/>
<feature type="transmembrane region" description="Helical" evidence="9">
    <location>
        <begin position="419"/>
        <end position="442"/>
    </location>
</feature>
<dbReference type="Gene3D" id="3.60.15.10">
    <property type="entry name" value="Ribonuclease Z/Hydroxyacylglutathione hydrolase-like"/>
    <property type="match status" value="1"/>
</dbReference>
<dbReference type="Pfam" id="PF00753">
    <property type="entry name" value="Lactamase_B"/>
    <property type="match status" value="1"/>
</dbReference>
<keyword evidence="12" id="KW-1185">Reference proteome</keyword>
<dbReference type="OrthoDB" id="9761531at2"/>
<dbReference type="InterPro" id="IPR001279">
    <property type="entry name" value="Metallo-B-lactamas"/>
</dbReference>
<dbReference type="InterPro" id="IPR052159">
    <property type="entry name" value="Competence_DNA_uptake"/>
</dbReference>
<feature type="transmembrane region" description="Helical" evidence="9">
    <location>
        <begin position="261"/>
        <end position="284"/>
    </location>
</feature>
<dbReference type="Pfam" id="PF03772">
    <property type="entry name" value="Competence"/>
    <property type="match status" value="1"/>
</dbReference>
<dbReference type="Pfam" id="PF13567">
    <property type="entry name" value="DUF4131"/>
    <property type="match status" value="1"/>
</dbReference>
<comment type="caution">
    <text evidence="11">The sequence shown here is derived from an EMBL/GenBank/DDBJ whole genome shotgun (WGS) entry which is preliminary data.</text>
</comment>
<comment type="catalytic activity">
    <reaction evidence="8">
        <text>3',5'-cyclic UMP + H2O = UMP + H(+)</text>
        <dbReference type="Rhea" id="RHEA:70575"/>
        <dbReference type="ChEBI" id="CHEBI:15377"/>
        <dbReference type="ChEBI" id="CHEBI:15378"/>
        <dbReference type="ChEBI" id="CHEBI:57865"/>
        <dbReference type="ChEBI" id="CHEBI:184387"/>
    </reaction>
    <physiologicalReaction direction="left-to-right" evidence="8">
        <dbReference type="Rhea" id="RHEA:70576"/>
    </physiologicalReaction>
</comment>
<evidence type="ECO:0000256" key="2">
    <source>
        <dbReference type="ARBA" id="ARBA00022475"/>
    </source>
</evidence>
<feature type="transmembrane region" description="Helical" evidence="9">
    <location>
        <begin position="543"/>
        <end position="560"/>
    </location>
</feature>
<evidence type="ECO:0000256" key="6">
    <source>
        <dbReference type="ARBA" id="ARBA00034221"/>
    </source>
</evidence>
<dbReference type="SMART" id="SM00849">
    <property type="entry name" value="Lactamase_B"/>
    <property type="match status" value="1"/>
</dbReference>
<dbReference type="PANTHER" id="PTHR30619">
    <property type="entry name" value="DNA INTERNALIZATION/COMPETENCE PROTEIN COMEC/REC2"/>
    <property type="match status" value="1"/>
</dbReference>
<evidence type="ECO:0000313" key="11">
    <source>
        <dbReference type="EMBL" id="OAB43072.1"/>
    </source>
</evidence>
<feature type="transmembrane region" description="Helical" evidence="9">
    <location>
        <begin position="359"/>
        <end position="378"/>
    </location>
</feature>
<dbReference type="InterPro" id="IPR025405">
    <property type="entry name" value="DUF4131"/>
</dbReference>
<evidence type="ECO:0000256" key="7">
    <source>
        <dbReference type="ARBA" id="ARBA00034301"/>
    </source>
</evidence>
<dbReference type="SUPFAM" id="SSF56281">
    <property type="entry name" value="Metallo-hydrolase/oxidoreductase"/>
    <property type="match status" value="1"/>
</dbReference>
<dbReference type="InterPro" id="IPR035681">
    <property type="entry name" value="ComA-like_MBL"/>
</dbReference>
<evidence type="ECO:0000256" key="3">
    <source>
        <dbReference type="ARBA" id="ARBA00022692"/>
    </source>
</evidence>
<comment type="catalytic activity">
    <reaction evidence="6">
        <text>3',5'-cyclic CMP + H2O = CMP + H(+)</text>
        <dbReference type="Rhea" id="RHEA:72675"/>
        <dbReference type="ChEBI" id="CHEBI:15377"/>
        <dbReference type="ChEBI" id="CHEBI:15378"/>
        <dbReference type="ChEBI" id="CHEBI:58003"/>
        <dbReference type="ChEBI" id="CHEBI:60377"/>
    </reaction>
    <physiologicalReaction direction="left-to-right" evidence="6">
        <dbReference type="Rhea" id="RHEA:72676"/>
    </physiologicalReaction>
</comment>
<organism evidence="11 12">
    <name type="scientific">Paenibacillus antarcticus</name>
    <dbReference type="NCBI Taxonomy" id="253703"/>
    <lineage>
        <taxon>Bacteria</taxon>
        <taxon>Bacillati</taxon>
        <taxon>Bacillota</taxon>
        <taxon>Bacilli</taxon>
        <taxon>Bacillales</taxon>
        <taxon>Paenibacillaceae</taxon>
        <taxon>Paenibacillus</taxon>
    </lineage>
</organism>
<dbReference type="GO" id="GO:0030420">
    <property type="term" value="P:establishment of competence for transformation"/>
    <property type="evidence" value="ECO:0007669"/>
    <property type="project" value="InterPro"/>
</dbReference>
<keyword evidence="4 9" id="KW-1133">Transmembrane helix</keyword>
<keyword evidence="2" id="KW-1003">Cell membrane</keyword>
<dbReference type="PANTHER" id="PTHR30619:SF1">
    <property type="entry name" value="RECOMBINATION PROTEIN 2"/>
    <property type="match status" value="1"/>
</dbReference>
<evidence type="ECO:0000256" key="8">
    <source>
        <dbReference type="ARBA" id="ARBA00048505"/>
    </source>
</evidence>
<feature type="transmembrane region" description="Helical" evidence="9">
    <location>
        <begin position="449"/>
        <end position="470"/>
    </location>
</feature>
<evidence type="ECO:0000256" key="4">
    <source>
        <dbReference type="ARBA" id="ARBA00022989"/>
    </source>
</evidence>
<dbReference type="CDD" id="cd07731">
    <property type="entry name" value="ComA-like_MBL-fold"/>
    <property type="match status" value="1"/>
</dbReference>
<dbReference type="PROSITE" id="PS51257">
    <property type="entry name" value="PROKAR_LIPOPROTEIN"/>
    <property type="match status" value="1"/>
</dbReference>
<reference evidence="11 12" key="1">
    <citation type="submission" date="2016-03" db="EMBL/GenBank/DDBJ databases">
        <title>Draft genome sequence of Paenibacillus antarcticus CECT 5836.</title>
        <authorList>
            <person name="Shin S.-K."/>
            <person name="Yi H."/>
        </authorList>
    </citation>
    <scope>NUCLEOTIDE SEQUENCE [LARGE SCALE GENOMIC DNA]</scope>
    <source>
        <strain evidence="11 12">CECT 5836</strain>
    </source>
</reference>
<name>A0A168L9X4_9BACL</name>
<dbReference type="InterPro" id="IPR004477">
    <property type="entry name" value="ComEC_N"/>
</dbReference>
<dbReference type="InterPro" id="IPR036866">
    <property type="entry name" value="RibonucZ/Hydroxyglut_hydro"/>
</dbReference>
<comment type="subcellular location">
    <subcellularLocation>
        <location evidence="1">Cell membrane</location>
        <topology evidence="1">Multi-pass membrane protein</topology>
    </subcellularLocation>
</comment>
<dbReference type="AlphaFoldDB" id="A0A168L9X4"/>
<dbReference type="EMBL" id="LVJI01000030">
    <property type="protein sequence ID" value="OAB43072.1"/>
    <property type="molecule type" value="Genomic_DNA"/>
</dbReference>
<evidence type="ECO:0000256" key="9">
    <source>
        <dbReference type="SAM" id="Phobius"/>
    </source>
</evidence>
<dbReference type="GO" id="GO:0005886">
    <property type="term" value="C:plasma membrane"/>
    <property type="evidence" value="ECO:0007669"/>
    <property type="project" value="UniProtKB-SubCell"/>
</dbReference>
<feature type="transmembrane region" description="Helical" evidence="9">
    <location>
        <begin position="290"/>
        <end position="312"/>
    </location>
</feature>
<gene>
    <name evidence="11" type="ORF">PBAT_18915</name>
</gene>
<evidence type="ECO:0000313" key="12">
    <source>
        <dbReference type="Proteomes" id="UP000077355"/>
    </source>
</evidence>
<feature type="domain" description="Metallo-beta-lactamase" evidence="10">
    <location>
        <begin position="578"/>
        <end position="804"/>
    </location>
</feature>
<feature type="transmembrane region" description="Helical" evidence="9">
    <location>
        <begin position="385"/>
        <end position="407"/>
    </location>
</feature>
<keyword evidence="3 9" id="KW-0812">Transmembrane</keyword>
<dbReference type="NCBIfam" id="TIGR00361">
    <property type="entry name" value="ComEC_Rec2"/>
    <property type="match status" value="1"/>
</dbReference>
<comment type="function">
    <text evidence="7">Counteracts the endogenous Pycsar antiviral defense system. Phosphodiesterase that enables metal-dependent hydrolysis of host cyclic nucleotide Pycsar defense signals such as cCMP and cUMP.</text>
</comment>
<feature type="transmembrane region" description="Helical" evidence="9">
    <location>
        <begin position="333"/>
        <end position="353"/>
    </location>
</feature>
<dbReference type="Proteomes" id="UP000077355">
    <property type="component" value="Unassembled WGS sequence"/>
</dbReference>
<protein>
    <recommendedName>
        <fullName evidence="10">Metallo-beta-lactamase domain-containing protein</fullName>
    </recommendedName>
</protein>
<feature type="transmembrane region" description="Helical" evidence="9">
    <location>
        <begin position="482"/>
        <end position="500"/>
    </location>
</feature>
<accession>A0A168L9X4</accession>
<dbReference type="RefSeq" id="WP_084403262.1">
    <property type="nucleotide sequence ID" value="NZ_CP043611.1"/>
</dbReference>
<evidence type="ECO:0000259" key="10">
    <source>
        <dbReference type="SMART" id="SM00849"/>
    </source>
</evidence>
<dbReference type="NCBIfam" id="TIGR00360">
    <property type="entry name" value="ComEC_N-term"/>
    <property type="match status" value="1"/>
</dbReference>
<evidence type="ECO:0000256" key="1">
    <source>
        <dbReference type="ARBA" id="ARBA00004651"/>
    </source>
</evidence>
<dbReference type="InterPro" id="IPR004797">
    <property type="entry name" value="Competence_ComEC/Rec2"/>
</dbReference>